<evidence type="ECO:0000313" key="2">
    <source>
        <dbReference type="EMBL" id="MBW4660955.1"/>
    </source>
</evidence>
<reference evidence="2" key="2">
    <citation type="journal article" date="2022" name="Microbiol. Resour. Announc.">
        <title>Metagenome Sequencing to Explore Phylogenomics of Terrestrial Cyanobacteria.</title>
        <authorList>
            <person name="Ward R.D."/>
            <person name="Stajich J.E."/>
            <person name="Johansen J.R."/>
            <person name="Huntemann M."/>
            <person name="Clum A."/>
            <person name="Foster B."/>
            <person name="Foster B."/>
            <person name="Roux S."/>
            <person name="Palaniappan K."/>
            <person name="Varghese N."/>
            <person name="Mukherjee S."/>
            <person name="Reddy T.B.K."/>
            <person name="Daum C."/>
            <person name="Copeland A."/>
            <person name="Chen I.A."/>
            <person name="Ivanova N.N."/>
            <person name="Kyrpides N.C."/>
            <person name="Shapiro N."/>
            <person name="Eloe-Fadrosh E.A."/>
            <person name="Pietrasiak N."/>
        </authorList>
    </citation>
    <scope>NUCLEOTIDE SEQUENCE</scope>
    <source>
        <strain evidence="2">UHER 2000/2452</strain>
    </source>
</reference>
<gene>
    <name evidence="2" type="ORF">KME15_19950</name>
</gene>
<keyword evidence="1" id="KW-0175">Coiled coil</keyword>
<dbReference type="Proteomes" id="UP000757435">
    <property type="component" value="Unassembled WGS sequence"/>
</dbReference>
<comment type="caution">
    <text evidence="2">The sequence shown here is derived from an EMBL/GenBank/DDBJ whole genome shotgun (WGS) entry which is preliminary data.</text>
</comment>
<feature type="coiled-coil region" evidence="1">
    <location>
        <begin position="1008"/>
        <end position="1081"/>
    </location>
</feature>
<feature type="coiled-coil region" evidence="1">
    <location>
        <begin position="1120"/>
        <end position="1167"/>
    </location>
</feature>
<reference evidence="2" key="1">
    <citation type="submission" date="2021-05" db="EMBL/GenBank/DDBJ databases">
        <authorList>
            <person name="Pietrasiak N."/>
            <person name="Ward R."/>
            <person name="Stajich J.E."/>
            <person name="Kurbessoian T."/>
        </authorList>
    </citation>
    <scope>NUCLEOTIDE SEQUENCE</scope>
    <source>
        <strain evidence="2">UHER 2000/2452</strain>
    </source>
</reference>
<dbReference type="EMBL" id="JAHHHD010000028">
    <property type="protein sequence ID" value="MBW4660955.1"/>
    <property type="molecule type" value="Genomic_DNA"/>
</dbReference>
<feature type="coiled-coil region" evidence="1">
    <location>
        <begin position="653"/>
        <end position="708"/>
    </location>
</feature>
<name>A0A951QE81_9CYAN</name>
<accession>A0A951QE81</accession>
<evidence type="ECO:0000313" key="3">
    <source>
        <dbReference type="Proteomes" id="UP000757435"/>
    </source>
</evidence>
<evidence type="ECO:0000256" key="1">
    <source>
        <dbReference type="SAM" id="Coils"/>
    </source>
</evidence>
<protein>
    <submittedName>
        <fullName evidence="2">Uncharacterized protein</fullName>
    </submittedName>
</protein>
<organism evidence="2 3">
    <name type="scientific">Drouetiella hepatica Uher 2000/2452</name>
    <dbReference type="NCBI Taxonomy" id="904376"/>
    <lineage>
        <taxon>Bacteria</taxon>
        <taxon>Bacillati</taxon>
        <taxon>Cyanobacteriota</taxon>
        <taxon>Cyanophyceae</taxon>
        <taxon>Oculatellales</taxon>
        <taxon>Oculatellaceae</taxon>
        <taxon>Drouetiella</taxon>
    </lineage>
</organism>
<sequence>MPVRDAIASLIPRAIMALNPIKLVVQAVNQTQPIVSEIGKNLDGLKAQAAAVGERFELIRKQAGFGSLDKEISLLAKSLGKTYKEAEQLSKGLGLSSDQIQKNIKAIKELSALKLDPKQIFEKLNKELGTTEEQFNKLHAAANGDGGGGRKGGFGGLGGAISSAAGAMGTFGLAVQGAQAAMAILSKNFDQVIGQNIRLREQIQSTAITLASKQDVLINGKIETDPRKAIDALRPMIKEQIDKLAVDATSLSGVTSTDLIPSFQAALAASGRLKLGNQQGAGKDSADNARQLTTQLTAQGLMLGRDAGQITNDISQITGGNIDPQYNALAKFLNLNNARVAQLSSEGKLMKYIEERTQAAVAGQAQLAEQWKGATSNIQEYVQLITRDFGGPLLDVMLKPIVKLEQSLKGQLENMRTFAKGAGEAIGGGLMQVWSLIDQAIDGVGAVYNKNLKQISGFINDAVQAGSGAWEWLKQAATDVWDYLTEQVKSLAPDLQSMGAELQKNFMPVWEYLVQVLPPALEKIGNFLKAGIIGLIAYIVQGLRNFTTTVKIIAPLLSGITTTLVMAIDGFNISVEKAQQTVASFISIASKIPGVSALIGDPIKDAAEALDSLSRASTQLDTQSLKTLDQVNAAKAQGTNLSAEQLKKNTQIAELAKQQIEAIDQQIASEKELAVFTPEQKAKQQADIAFQENRKKALEEALKGLKIQSEEEAKGTANVTTQNRKLDDRGTIIKQLADKAKAFQEALDNPIDQAAAIESAKQLMAVTQQQIDAGAITAQQGEDRLKAIAKNAGLDIETRQAAEKAITGIRKGELEVQKQNIATQIAEVEAKVKSGNLGEVEGAKQLTALKKKELDLQLKDVDDAIKTEQDLIAKGGGSKKVLAKLQNDRKGIVAQQVKQETEGEESIQAARMAVLERAQRKAIDTAKQSEIERNNANQELLNKHEIRQVEFDRRRIINQRSTIETELQNEKDKLAALEAAPKYDDPAKEAERQAKIRASKIQLSQLTGQLLQNEYEQQQANLRALAEKLDREVQGLQNRTHEQTLGLEKQQQVYDAITRSIEQQKKLMEEQQNLRKAQTDAVLGELNVMEQIAQTESEKRRYARAEEAIKLRALKLQHEAELTNLKIQQQQTELAREREQIELRMKKLQNEADIAQKEANLQKAKADPTSTPEVIRAAELDLKSSQQQGGFLVQQETLLARQAGFDRQSYALQENALRTRQGSEDLQQQYAFANTLQGSQRANAMRQLRNQIAGNFGATGDNSRLDFQAGLESLVNQTANDAFGTQKRNLGGNSATIAQSLLSEAGLSNPKGKAIASRIGQLQQLDLSGSLKSELNYTPPQPGAIEASSDSLGQILTAVTEIANKFGDLDALVQIDQSNQIINQFQGGGSPSRSDMNRVDEQMLSIQYDLLQKIRQRQG</sequence>
<proteinExistence type="predicted"/>